<keyword evidence="3" id="KW-1185">Reference proteome</keyword>
<accession>A0A8D0BMK7</accession>
<evidence type="ECO:0000313" key="3">
    <source>
        <dbReference type="Proteomes" id="UP000694421"/>
    </source>
</evidence>
<feature type="region of interest" description="Disordered" evidence="1">
    <location>
        <begin position="6"/>
        <end position="30"/>
    </location>
</feature>
<sequence>KFCYQAQGGTSNCKASNSSSISSRGTGSEGTTLLHHGSFSKLGYLQFVFGIMEFVTKLSKYGTWKPAPPSYTAAFCSPRRQLNCNQKRGERGRSGEGGVRERWLYPSLKAKM</sequence>
<dbReference type="AlphaFoldDB" id="A0A8D0BMK7"/>
<organism evidence="2 3">
    <name type="scientific">Salvator merianae</name>
    <name type="common">Argentine black and white tegu</name>
    <name type="synonym">Tupinambis merianae</name>
    <dbReference type="NCBI Taxonomy" id="96440"/>
    <lineage>
        <taxon>Eukaryota</taxon>
        <taxon>Metazoa</taxon>
        <taxon>Chordata</taxon>
        <taxon>Craniata</taxon>
        <taxon>Vertebrata</taxon>
        <taxon>Euteleostomi</taxon>
        <taxon>Lepidosauria</taxon>
        <taxon>Squamata</taxon>
        <taxon>Bifurcata</taxon>
        <taxon>Unidentata</taxon>
        <taxon>Episquamata</taxon>
        <taxon>Laterata</taxon>
        <taxon>Teiioidea</taxon>
        <taxon>Teiidae</taxon>
        <taxon>Salvator</taxon>
    </lineage>
</organism>
<name>A0A8D0BMK7_SALMN</name>
<reference evidence="2" key="2">
    <citation type="submission" date="2025-09" db="UniProtKB">
        <authorList>
            <consortium name="Ensembl"/>
        </authorList>
    </citation>
    <scope>IDENTIFICATION</scope>
</reference>
<evidence type="ECO:0000256" key="1">
    <source>
        <dbReference type="SAM" id="MobiDB-lite"/>
    </source>
</evidence>
<protein>
    <submittedName>
        <fullName evidence="2">Uncharacterized protein</fullName>
    </submittedName>
</protein>
<evidence type="ECO:0000313" key="2">
    <source>
        <dbReference type="Ensembl" id="ENSSMRP00000013158.1"/>
    </source>
</evidence>
<dbReference type="Ensembl" id="ENSSMRT00000015318.1">
    <property type="protein sequence ID" value="ENSSMRP00000013158.1"/>
    <property type="gene ID" value="ENSSMRG00000010246.1"/>
</dbReference>
<dbReference type="Proteomes" id="UP000694421">
    <property type="component" value="Unplaced"/>
</dbReference>
<reference evidence="2" key="1">
    <citation type="submission" date="2025-08" db="UniProtKB">
        <authorList>
            <consortium name="Ensembl"/>
        </authorList>
    </citation>
    <scope>IDENTIFICATION</scope>
</reference>
<proteinExistence type="predicted"/>
<feature type="compositionally biased region" description="Low complexity" evidence="1">
    <location>
        <begin position="9"/>
        <end position="30"/>
    </location>
</feature>